<sequence>MNRSMCRGDAEWHMYVRLLVPEGEHTYAILPHRAKRLQRSKSSGGPHVLPVLRGLFDLQPVQIRILREVFIFHFRMSFRRRDSIVDIAFVFFCARVASGGEMTDGNCSFSTVGKADMSVLRVCLE</sequence>
<dbReference type="AlphaFoldDB" id="A0A085MZ99"/>
<gene>
    <name evidence="1" type="ORF">M514_25281</name>
</gene>
<evidence type="ECO:0000313" key="1">
    <source>
        <dbReference type="EMBL" id="KFD62545.1"/>
    </source>
</evidence>
<reference evidence="1" key="1">
    <citation type="journal article" date="2014" name="Nat. Genet.">
        <title>Genome and transcriptome of the porcine whipworm Trichuris suis.</title>
        <authorList>
            <person name="Jex A.R."/>
            <person name="Nejsum P."/>
            <person name="Schwarz E.M."/>
            <person name="Hu L."/>
            <person name="Young N.D."/>
            <person name="Hall R.S."/>
            <person name="Korhonen P.K."/>
            <person name="Liao S."/>
            <person name="Thamsborg S."/>
            <person name="Xia J."/>
            <person name="Xu P."/>
            <person name="Wang S."/>
            <person name="Scheerlinck J.P."/>
            <person name="Hofmann A."/>
            <person name="Sternberg P.W."/>
            <person name="Wang J."/>
            <person name="Gasser R.B."/>
        </authorList>
    </citation>
    <scope>NUCLEOTIDE SEQUENCE [LARGE SCALE GENOMIC DNA]</scope>
    <source>
        <strain evidence="1">DCEP-RM93F</strain>
    </source>
</reference>
<dbReference type="EMBL" id="KL367593">
    <property type="protein sequence ID" value="KFD62545.1"/>
    <property type="molecule type" value="Genomic_DNA"/>
</dbReference>
<protein>
    <submittedName>
        <fullName evidence="1">Uncharacterized protein</fullName>
    </submittedName>
</protein>
<organism evidence="1">
    <name type="scientific">Trichuris suis</name>
    <name type="common">pig whipworm</name>
    <dbReference type="NCBI Taxonomy" id="68888"/>
    <lineage>
        <taxon>Eukaryota</taxon>
        <taxon>Metazoa</taxon>
        <taxon>Ecdysozoa</taxon>
        <taxon>Nematoda</taxon>
        <taxon>Enoplea</taxon>
        <taxon>Dorylaimia</taxon>
        <taxon>Trichinellida</taxon>
        <taxon>Trichuridae</taxon>
        <taxon>Trichuris</taxon>
    </lineage>
</organism>
<proteinExistence type="predicted"/>
<accession>A0A085MZ99</accession>
<dbReference type="Proteomes" id="UP000030758">
    <property type="component" value="Unassembled WGS sequence"/>
</dbReference>
<name>A0A085MZ99_9BILA</name>